<dbReference type="Proteomes" id="UP001276854">
    <property type="component" value="Unassembled WGS sequence"/>
</dbReference>
<dbReference type="Gene3D" id="3.30.70.660">
    <property type="entry name" value="Pseudouridine synthase I, catalytic domain, C-terminal subdomain"/>
    <property type="match status" value="1"/>
</dbReference>
<dbReference type="InterPro" id="IPR020095">
    <property type="entry name" value="PsdUridine_synth_TruA_C"/>
</dbReference>
<dbReference type="RefSeq" id="WP_318064713.1">
    <property type="nucleotide sequence ID" value="NZ_JAWONS010000216.1"/>
</dbReference>
<comment type="function">
    <text evidence="4">Formation of pseudouridine at positions 38, 39 and 40 in the anticodon stem and loop of transfer RNAs.</text>
</comment>
<dbReference type="GO" id="GO:0160147">
    <property type="term" value="F:tRNA pseudouridine(38-40) synthase activity"/>
    <property type="evidence" value="ECO:0007669"/>
    <property type="project" value="UniProtKB-EC"/>
</dbReference>
<keyword evidence="3 4" id="KW-0413">Isomerase</keyword>
<evidence type="ECO:0000256" key="1">
    <source>
        <dbReference type="ARBA" id="ARBA00009375"/>
    </source>
</evidence>
<dbReference type="EC" id="5.4.99.12" evidence="4"/>
<gene>
    <name evidence="4 7" type="primary">truA</name>
    <name evidence="7" type="ORF">RZO55_12920</name>
</gene>
<dbReference type="NCBIfam" id="TIGR00071">
    <property type="entry name" value="hisT_truA"/>
    <property type="match status" value="1"/>
</dbReference>
<dbReference type="CDD" id="cd02570">
    <property type="entry name" value="PseudoU_synth_EcTruA"/>
    <property type="match status" value="1"/>
</dbReference>
<comment type="caution">
    <text evidence="4">Lacks conserved residue(s) required for the propagation of feature annotation.</text>
</comment>
<accession>A0ABU4GNF6</accession>
<dbReference type="PANTHER" id="PTHR11142:SF0">
    <property type="entry name" value="TRNA PSEUDOURIDINE SYNTHASE-LIKE 1"/>
    <property type="match status" value="1"/>
</dbReference>
<reference evidence="7 8" key="1">
    <citation type="submission" date="2023-10" db="EMBL/GenBank/DDBJ databases">
        <title>A novel Glycoside Hydrolase 43-Like Enzyme from Clostrdium boliviensis is an Endo-xylanase, and a Candidate for Xylooligosaccharides Production from Different Xylan Substrates.</title>
        <authorList>
            <person name="Alvarez M.T."/>
            <person name="Rocabado-Villegas L.R."/>
            <person name="Salas-Veizaga D.M."/>
            <person name="Linares-Pasten J.A."/>
            <person name="Gudmundsdottir E.E."/>
            <person name="Hreggvidsson G.O."/>
            <person name="Adlercreutz P."/>
            <person name="Nordberg Karlsson E."/>
        </authorList>
    </citation>
    <scope>NUCLEOTIDE SEQUENCE [LARGE SCALE GENOMIC DNA]</scope>
    <source>
        <strain evidence="7 8">E-1</strain>
    </source>
</reference>
<comment type="caution">
    <text evidence="7">The sequence shown here is derived from an EMBL/GenBank/DDBJ whole genome shotgun (WGS) entry which is preliminary data.</text>
</comment>
<dbReference type="InterPro" id="IPR020094">
    <property type="entry name" value="TruA/RsuA/RluB/E/F_N"/>
</dbReference>
<dbReference type="InterPro" id="IPR020097">
    <property type="entry name" value="PsdUridine_synth_TruA_a/b_dom"/>
</dbReference>
<sequence length="346" mass="39599">MKRVKMIVAYDGTNYCGWQIQNNGITIEEVLNRTLTDLLKEPVTVTGASRTDSGVHSEGNVAVFDTENRMPADKICFALNQRLPDDIRVLHSEEVPSGYHPRKQNCVKTYEYKIMNRKIEVPTMRLYSYFCYFPLDVEKMKAGASYLVGEHDFKSFCTARGQAEETVRTIYSMEVFKSGDLITIRIKGNGFLYNMVRIIAGTLMKVGMGVYPPEHVEEILDARDRNAAGPKTAAKGLTLVNLEYEKEPEKEIHGENKEWSYTLYQDRIVSHGEADLVIHRCREEDFERLLIRVVHQAVRNGAHTVLVKDEERKGRIISGRAYGFYTFYPYETGNGWMLTGSQRVKP</sequence>
<comment type="subunit">
    <text evidence="4">Homodimer.</text>
</comment>
<proteinExistence type="inferred from homology"/>
<dbReference type="SUPFAM" id="SSF55120">
    <property type="entry name" value="Pseudouridine synthase"/>
    <property type="match status" value="1"/>
</dbReference>
<feature type="binding site" evidence="4">
    <location>
        <position position="110"/>
    </location>
    <ligand>
        <name>substrate</name>
    </ligand>
</feature>
<dbReference type="InterPro" id="IPR020103">
    <property type="entry name" value="PsdUridine_synth_cat_dom_sf"/>
</dbReference>
<dbReference type="InterPro" id="IPR001406">
    <property type="entry name" value="PsdUridine_synth_TruA"/>
</dbReference>
<evidence type="ECO:0000256" key="2">
    <source>
        <dbReference type="ARBA" id="ARBA00022694"/>
    </source>
</evidence>
<dbReference type="EMBL" id="JAWONS010000216">
    <property type="protein sequence ID" value="MDW2798478.1"/>
    <property type="molecule type" value="Genomic_DNA"/>
</dbReference>
<dbReference type="Gene3D" id="3.30.70.580">
    <property type="entry name" value="Pseudouridine synthase I, catalytic domain, N-terminal subdomain"/>
    <property type="match status" value="1"/>
</dbReference>
<feature type="active site" description="Nucleophile" evidence="4">
    <location>
        <position position="52"/>
    </location>
</feature>
<name>A0ABU4GNF6_9CLOT</name>
<keyword evidence="8" id="KW-1185">Reference proteome</keyword>
<dbReference type="Pfam" id="PF01416">
    <property type="entry name" value="PseudoU_synth_1"/>
    <property type="match status" value="2"/>
</dbReference>
<keyword evidence="2 4" id="KW-0819">tRNA processing</keyword>
<evidence type="ECO:0000256" key="4">
    <source>
        <dbReference type="HAMAP-Rule" id="MF_00171"/>
    </source>
</evidence>
<feature type="domain" description="Pseudouridine synthase I TruA alpha/beta" evidence="6">
    <location>
        <begin position="7"/>
        <end position="97"/>
    </location>
</feature>
<evidence type="ECO:0000313" key="8">
    <source>
        <dbReference type="Proteomes" id="UP001276854"/>
    </source>
</evidence>
<comment type="similarity">
    <text evidence="1 4 5">Belongs to the tRNA pseudouridine synthase TruA family.</text>
</comment>
<protein>
    <recommendedName>
        <fullName evidence="4">tRNA pseudouridine synthase A</fullName>
        <ecNumber evidence="4">5.4.99.12</ecNumber>
    </recommendedName>
    <alternativeName>
        <fullName evidence="4">tRNA pseudouridine(38-40) synthase</fullName>
    </alternativeName>
    <alternativeName>
        <fullName evidence="4">tRNA pseudouridylate synthase I</fullName>
    </alternativeName>
    <alternativeName>
        <fullName evidence="4">tRNA-uridine isomerase I</fullName>
    </alternativeName>
</protein>
<feature type="domain" description="Pseudouridine synthase I TruA alpha/beta" evidence="6">
    <location>
        <begin position="144"/>
        <end position="245"/>
    </location>
</feature>
<evidence type="ECO:0000256" key="3">
    <source>
        <dbReference type="ARBA" id="ARBA00023235"/>
    </source>
</evidence>
<evidence type="ECO:0000313" key="7">
    <source>
        <dbReference type="EMBL" id="MDW2798478.1"/>
    </source>
</evidence>
<dbReference type="HAMAP" id="MF_00171">
    <property type="entry name" value="TruA"/>
    <property type="match status" value="1"/>
</dbReference>
<organism evidence="7 8">
    <name type="scientific">Clostridium boliviensis</name>
    <dbReference type="NCBI Taxonomy" id="318465"/>
    <lineage>
        <taxon>Bacteria</taxon>
        <taxon>Bacillati</taxon>
        <taxon>Bacillota</taxon>
        <taxon>Clostridia</taxon>
        <taxon>Eubacteriales</taxon>
        <taxon>Clostridiaceae</taxon>
        <taxon>Clostridium</taxon>
    </lineage>
</organism>
<evidence type="ECO:0000256" key="5">
    <source>
        <dbReference type="RuleBase" id="RU003792"/>
    </source>
</evidence>
<evidence type="ECO:0000259" key="6">
    <source>
        <dbReference type="Pfam" id="PF01416"/>
    </source>
</evidence>
<dbReference type="PANTHER" id="PTHR11142">
    <property type="entry name" value="PSEUDOURIDYLATE SYNTHASE"/>
    <property type="match status" value="1"/>
</dbReference>
<comment type="catalytic activity">
    <reaction evidence="4 5">
        <text>uridine(38/39/40) in tRNA = pseudouridine(38/39/40) in tRNA</text>
        <dbReference type="Rhea" id="RHEA:22376"/>
        <dbReference type="Rhea" id="RHEA-COMP:10085"/>
        <dbReference type="Rhea" id="RHEA-COMP:10087"/>
        <dbReference type="ChEBI" id="CHEBI:65314"/>
        <dbReference type="ChEBI" id="CHEBI:65315"/>
        <dbReference type="EC" id="5.4.99.12"/>
    </reaction>
</comment>